<organism evidence="2 3">
    <name type="scientific">Bacillus cereus</name>
    <dbReference type="NCBI Taxonomy" id="1396"/>
    <lineage>
        <taxon>Bacteria</taxon>
        <taxon>Bacillati</taxon>
        <taxon>Bacillota</taxon>
        <taxon>Bacilli</taxon>
        <taxon>Bacillales</taxon>
        <taxon>Bacillaceae</taxon>
        <taxon>Bacillus</taxon>
        <taxon>Bacillus cereus group</taxon>
    </lineage>
</organism>
<accession>A0A9X0MJV6</accession>
<evidence type="ECO:0000313" key="2">
    <source>
        <dbReference type="EMBL" id="KXY51177.1"/>
    </source>
</evidence>
<evidence type="ECO:0000313" key="3">
    <source>
        <dbReference type="Proteomes" id="UP000075476"/>
    </source>
</evidence>
<sequence length="169" mass="20124">MDKKNYESLFMMGLAIMSIMAIVEENFQRYFIILLMYICFITMIHFFLNYKKSKTKNMLVIEECVREGFTKLINDSYYKLYENQHPKEVEEKFLETVREMNIIIHRNGALNKSSFKDRCLKGFYEEDIRFFTMFGEYTCTVNVLKDGLGELKNLDQISDLDFDKALKGI</sequence>
<name>A0A9X0MJV6_BACCE</name>
<feature type="transmembrane region" description="Helical" evidence="1">
    <location>
        <begin position="7"/>
        <end position="23"/>
    </location>
</feature>
<evidence type="ECO:0000256" key="1">
    <source>
        <dbReference type="SAM" id="Phobius"/>
    </source>
</evidence>
<dbReference type="AlphaFoldDB" id="A0A9X0MJV6"/>
<dbReference type="Proteomes" id="UP000075476">
    <property type="component" value="Unassembled WGS sequence"/>
</dbReference>
<comment type="caution">
    <text evidence="2">The sequence shown here is derived from an EMBL/GenBank/DDBJ whole genome shotgun (WGS) entry which is preliminary data.</text>
</comment>
<keyword evidence="1" id="KW-0472">Membrane</keyword>
<dbReference type="EMBL" id="LOMO01000001">
    <property type="protein sequence ID" value="KXY51177.1"/>
    <property type="molecule type" value="Genomic_DNA"/>
</dbReference>
<feature type="transmembrane region" description="Helical" evidence="1">
    <location>
        <begin position="29"/>
        <end position="48"/>
    </location>
</feature>
<protein>
    <submittedName>
        <fullName evidence="2">Uncharacterized protein</fullName>
    </submittedName>
</protein>
<dbReference type="RefSeq" id="WP_061662515.1">
    <property type="nucleotide sequence ID" value="NZ_LOMO01000001.1"/>
</dbReference>
<reference evidence="2 3" key="1">
    <citation type="submission" date="2015-12" db="EMBL/GenBank/DDBJ databases">
        <title>Bacillus cereus Group isolate.</title>
        <authorList>
            <person name="Kovac J."/>
        </authorList>
    </citation>
    <scope>NUCLEOTIDE SEQUENCE [LARGE SCALE GENOMIC DNA]</scope>
    <source>
        <strain evidence="2 3">FSL K6-0073</strain>
    </source>
</reference>
<keyword evidence="1" id="KW-0812">Transmembrane</keyword>
<proteinExistence type="predicted"/>
<keyword evidence="1" id="KW-1133">Transmembrane helix</keyword>
<gene>
    <name evidence="2" type="ORF">AT268_32280</name>
</gene>